<comment type="catalytic activity">
    <reaction evidence="10">
        <text>8-oxo-dGTP + H2O = 8-oxo-dGMP + diphosphate + H(+)</text>
        <dbReference type="Rhea" id="RHEA:31575"/>
        <dbReference type="ChEBI" id="CHEBI:15377"/>
        <dbReference type="ChEBI" id="CHEBI:15378"/>
        <dbReference type="ChEBI" id="CHEBI:33019"/>
        <dbReference type="ChEBI" id="CHEBI:63224"/>
        <dbReference type="ChEBI" id="CHEBI:77896"/>
        <dbReference type="EC" id="3.6.1.55"/>
    </reaction>
</comment>
<evidence type="ECO:0000256" key="9">
    <source>
        <dbReference type="ARBA" id="ARBA00023204"/>
    </source>
</evidence>
<dbReference type="PATRIC" id="fig|188932.3.peg.3244"/>
<keyword evidence="7 17" id="KW-0378">Hydrolase</keyword>
<evidence type="ECO:0000256" key="4">
    <source>
        <dbReference type="ARBA" id="ARBA00022705"/>
    </source>
</evidence>
<dbReference type="PANTHER" id="PTHR47707:SF1">
    <property type="entry name" value="NUDIX HYDROLASE FAMILY PROTEIN"/>
    <property type="match status" value="1"/>
</dbReference>
<accession>A0A127VF60</accession>
<dbReference type="GO" id="GO:0044715">
    <property type="term" value="F:8-oxo-dGDP phosphatase activity"/>
    <property type="evidence" value="ECO:0007669"/>
    <property type="project" value="TreeGrafter"/>
</dbReference>
<evidence type="ECO:0000256" key="10">
    <source>
        <dbReference type="ARBA" id="ARBA00035861"/>
    </source>
</evidence>
<dbReference type="RefSeq" id="WP_068402613.1">
    <property type="nucleotide sequence ID" value="NZ_CP014504.1"/>
</dbReference>
<evidence type="ECO:0000313" key="19">
    <source>
        <dbReference type="EMBL" id="AMP99985.1"/>
    </source>
</evidence>
<dbReference type="GO" id="GO:0006281">
    <property type="term" value="P:DNA repair"/>
    <property type="evidence" value="ECO:0007669"/>
    <property type="project" value="UniProtKB-KW"/>
</dbReference>
<evidence type="ECO:0000256" key="11">
    <source>
        <dbReference type="ARBA" id="ARBA00036904"/>
    </source>
</evidence>
<dbReference type="PRINTS" id="PR00502">
    <property type="entry name" value="NUDIXFAMILY"/>
</dbReference>
<evidence type="ECO:0000313" key="20">
    <source>
        <dbReference type="Proteomes" id="UP000071561"/>
    </source>
</evidence>
<keyword evidence="8" id="KW-0460">Magnesium</keyword>
<dbReference type="PROSITE" id="PS51462">
    <property type="entry name" value="NUDIX"/>
    <property type="match status" value="1"/>
</dbReference>
<evidence type="ECO:0000256" key="14">
    <source>
        <dbReference type="ARBA" id="ARBA00041592"/>
    </source>
</evidence>
<dbReference type="GO" id="GO:0008413">
    <property type="term" value="F:8-oxo-7,8-dihydroguanosine triphosphate pyrophosphatase activity"/>
    <property type="evidence" value="ECO:0007669"/>
    <property type="project" value="TreeGrafter"/>
</dbReference>
<evidence type="ECO:0000256" key="7">
    <source>
        <dbReference type="ARBA" id="ARBA00022801"/>
    </source>
</evidence>
<dbReference type="PANTHER" id="PTHR47707">
    <property type="entry name" value="8-OXO-DGTP DIPHOSPHATASE"/>
    <property type="match status" value="1"/>
</dbReference>
<comment type="cofactor">
    <cofactor evidence="1">
        <name>Mg(2+)</name>
        <dbReference type="ChEBI" id="CHEBI:18420"/>
    </cofactor>
</comment>
<sequence>MIDVSCALIISQNGQVLVAQRSLSMHLPLNWEFPGGKVEPGETAEDGLIREIREELGVEIQILKKMLPSVYDQGKQVIRLLPFQCKLISGEIKLTEHAAFQWLFPAELKKLDWAEADIPVVQNFIDEMML</sequence>
<dbReference type="KEGG" id="pcm:AY601_3114"/>
<feature type="domain" description="Nudix hydrolase" evidence="18">
    <location>
        <begin position="1"/>
        <end position="126"/>
    </location>
</feature>
<dbReference type="Pfam" id="PF00293">
    <property type="entry name" value="NUDIX"/>
    <property type="match status" value="1"/>
</dbReference>
<keyword evidence="4" id="KW-0235">DNA replication</keyword>
<dbReference type="OrthoDB" id="9810648at2"/>
<evidence type="ECO:0000256" key="13">
    <source>
        <dbReference type="ARBA" id="ARBA00040794"/>
    </source>
</evidence>
<evidence type="ECO:0000256" key="8">
    <source>
        <dbReference type="ARBA" id="ARBA00022842"/>
    </source>
</evidence>
<evidence type="ECO:0000256" key="16">
    <source>
        <dbReference type="ARBA" id="ARBA00042798"/>
    </source>
</evidence>
<keyword evidence="3" id="KW-0515">Mutator protein</keyword>
<dbReference type="InterPro" id="IPR015797">
    <property type="entry name" value="NUDIX_hydrolase-like_dom_sf"/>
</dbReference>
<organism evidence="19 20">
    <name type="scientific">Pedobacter cryoconitis</name>
    <dbReference type="NCBI Taxonomy" id="188932"/>
    <lineage>
        <taxon>Bacteria</taxon>
        <taxon>Pseudomonadati</taxon>
        <taxon>Bacteroidota</taxon>
        <taxon>Sphingobacteriia</taxon>
        <taxon>Sphingobacteriales</taxon>
        <taxon>Sphingobacteriaceae</taxon>
        <taxon>Pedobacter</taxon>
    </lineage>
</organism>
<dbReference type="EMBL" id="CP014504">
    <property type="protein sequence ID" value="AMP99985.1"/>
    <property type="molecule type" value="Genomic_DNA"/>
</dbReference>
<dbReference type="InterPro" id="IPR047127">
    <property type="entry name" value="MutT-like"/>
</dbReference>
<keyword evidence="6" id="KW-0227">DNA damage</keyword>
<dbReference type="GO" id="GO:0006260">
    <property type="term" value="P:DNA replication"/>
    <property type="evidence" value="ECO:0007669"/>
    <property type="project" value="UniProtKB-KW"/>
</dbReference>
<dbReference type="PROSITE" id="PS00893">
    <property type="entry name" value="NUDIX_BOX"/>
    <property type="match status" value="1"/>
</dbReference>
<reference evidence="19 20" key="1">
    <citation type="submission" date="2016-03" db="EMBL/GenBank/DDBJ databases">
        <title>Complete genome sequence of Pedobacter cryoconitis PAMC 27485.</title>
        <authorList>
            <person name="Lee J."/>
            <person name="Kim O.-S."/>
        </authorList>
    </citation>
    <scope>NUCLEOTIDE SEQUENCE [LARGE SCALE GENOMIC DNA]</scope>
    <source>
        <strain evidence="19 20">PAMC 27485</strain>
    </source>
</reference>
<evidence type="ECO:0000256" key="1">
    <source>
        <dbReference type="ARBA" id="ARBA00001946"/>
    </source>
</evidence>
<evidence type="ECO:0000256" key="15">
    <source>
        <dbReference type="ARBA" id="ARBA00041979"/>
    </source>
</evidence>
<dbReference type="AlphaFoldDB" id="A0A127VF60"/>
<dbReference type="SUPFAM" id="SSF55811">
    <property type="entry name" value="Nudix"/>
    <property type="match status" value="1"/>
</dbReference>
<dbReference type="InterPro" id="IPR020084">
    <property type="entry name" value="NUDIX_hydrolase_CS"/>
</dbReference>
<gene>
    <name evidence="19" type="ORF">AY601_3114</name>
</gene>
<keyword evidence="20" id="KW-1185">Reference proteome</keyword>
<keyword evidence="9" id="KW-0234">DNA repair</keyword>
<evidence type="ECO:0000256" key="2">
    <source>
        <dbReference type="ARBA" id="ARBA00005582"/>
    </source>
</evidence>
<evidence type="ECO:0000259" key="18">
    <source>
        <dbReference type="PROSITE" id="PS51462"/>
    </source>
</evidence>
<proteinExistence type="inferred from homology"/>
<evidence type="ECO:0000256" key="6">
    <source>
        <dbReference type="ARBA" id="ARBA00022763"/>
    </source>
</evidence>
<dbReference type="EC" id="3.6.1.55" evidence="12"/>
<evidence type="ECO:0000256" key="17">
    <source>
        <dbReference type="RuleBase" id="RU003476"/>
    </source>
</evidence>
<dbReference type="GO" id="GO:0035539">
    <property type="term" value="F:8-oxo-7,8-dihydrodeoxyguanosine triphosphate pyrophosphatase activity"/>
    <property type="evidence" value="ECO:0007669"/>
    <property type="project" value="UniProtKB-EC"/>
</dbReference>
<evidence type="ECO:0000256" key="5">
    <source>
        <dbReference type="ARBA" id="ARBA00022723"/>
    </source>
</evidence>
<comment type="catalytic activity">
    <reaction evidence="11">
        <text>8-oxo-GTP + H2O = 8-oxo-GMP + diphosphate + H(+)</text>
        <dbReference type="Rhea" id="RHEA:67616"/>
        <dbReference type="ChEBI" id="CHEBI:15377"/>
        <dbReference type="ChEBI" id="CHEBI:15378"/>
        <dbReference type="ChEBI" id="CHEBI:33019"/>
        <dbReference type="ChEBI" id="CHEBI:143553"/>
        <dbReference type="ChEBI" id="CHEBI:145694"/>
    </reaction>
</comment>
<comment type="similarity">
    <text evidence="2 17">Belongs to the Nudix hydrolase family.</text>
</comment>
<dbReference type="GO" id="GO:0044716">
    <property type="term" value="F:8-oxo-GDP phosphatase activity"/>
    <property type="evidence" value="ECO:0007669"/>
    <property type="project" value="TreeGrafter"/>
</dbReference>
<dbReference type="CDD" id="cd03425">
    <property type="entry name" value="NUDIX_MutT_NudA_like"/>
    <property type="match status" value="1"/>
</dbReference>
<keyword evidence="5" id="KW-0479">Metal-binding</keyword>
<name>A0A127VF60_9SPHI</name>
<evidence type="ECO:0000256" key="12">
    <source>
        <dbReference type="ARBA" id="ARBA00038905"/>
    </source>
</evidence>
<dbReference type="GO" id="GO:0046872">
    <property type="term" value="F:metal ion binding"/>
    <property type="evidence" value="ECO:0007669"/>
    <property type="project" value="UniProtKB-KW"/>
</dbReference>
<dbReference type="Proteomes" id="UP000071561">
    <property type="component" value="Chromosome"/>
</dbReference>
<protein>
    <recommendedName>
        <fullName evidence="13">8-oxo-dGTP diphosphatase</fullName>
        <ecNumber evidence="12">3.6.1.55</ecNumber>
    </recommendedName>
    <alternativeName>
        <fullName evidence="16">7,8-dihydro-8-oxoguanine-triphosphatase</fullName>
    </alternativeName>
    <alternativeName>
        <fullName evidence="15">Mutator protein MutT</fullName>
    </alternativeName>
    <alternativeName>
        <fullName evidence="14">dGTP pyrophosphohydrolase</fullName>
    </alternativeName>
</protein>
<dbReference type="Gene3D" id="3.90.79.10">
    <property type="entry name" value="Nucleoside Triphosphate Pyrophosphohydrolase"/>
    <property type="match status" value="1"/>
</dbReference>
<dbReference type="InterPro" id="IPR020476">
    <property type="entry name" value="Nudix_hydrolase"/>
</dbReference>
<evidence type="ECO:0000256" key="3">
    <source>
        <dbReference type="ARBA" id="ARBA00022457"/>
    </source>
</evidence>
<dbReference type="InterPro" id="IPR000086">
    <property type="entry name" value="NUDIX_hydrolase_dom"/>
</dbReference>